<dbReference type="Proteomes" id="UP000247498">
    <property type="component" value="Unassembled WGS sequence"/>
</dbReference>
<dbReference type="AlphaFoldDB" id="A0A2V0P8M1"/>
<protein>
    <recommendedName>
        <fullName evidence="2">Methyltransferase FkbM domain-containing protein</fullName>
    </recommendedName>
</protein>
<dbReference type="InterPro" id="IPR052514">
    <property type="entry name" value="SAM-dependent_MTase"/>
</dbReference>
<feature type="region of interest" description="Disordered" evidence="1">
    <location>
        <begin position="1"/>
        <end position="30"/>
    </location>
</feature>
<dbReference type="PANTHER" id="PTHR34203:SF13">
    <property type="entry name" value="EXPRESSED PROTEIN"/>
    <property type="match status" value="1"/>
</dbReference>
<dbReference type="PANTHER" id="PTHR34203">
    <property type="entry name" value="METHYLTRANSFERASE, FKBM FAMILY PROTEIN"/>
    <property type="match status" value="1"/>
</dbReference>
<dbReference type="Gene3D" id="3.40.50.150">
    <property type="entry name" value="Vaccinia Virus protein VP39"/>
    <property type="match status" value="1"/>
</dbReference>
<proteinExistence type="predicted"/>
<name>A0A2V0P8M1_9CHLO</name>
<dbReference type="InParanoid" id="A0A2V0P8M1"/>
<dbReference type="EMBL" id="BDRX01000076">
    <property type="protein sequence ID" value="GBF96196.1"/>
    <property type="molecule type" value="Genomic_DNA"/>
</dbReference>
<evidence type="ECO:0000256" key="1">
    <source>
        <dbReference type="SAM" id="MobiDB-lite"/>
    </source>
</evidence>
<evidence type="ECO:0000313" key="4">
    <source>
        <dbReference type="Proteomes" id="UP000247498"/>
    </source>
</evidence>
<reference evidence="3 4" key="1">
    <citation type="journal article" date="2018" name="Sci. Rep.">
        <title>Raphidocelis subcapitata (=Pseudokirchneriella subcapitata) provides an insight into genome evolution and environmental adaptations in the Sphaeropleales.</title>
        <authorList>
            <person name="Suzuki S."/>
            <person name="Yamaguchi H."/>
            <person name="Nakajima N."/>
            <person name="Kawachi M."/>
        </authorList>
    </citation>
    <scope>NUCLEOTIDE SEQUENCE [LARGE SCALE GENOMIC DNA]</scope>
    <source>
        <strain evidence="3 4">NIES-35</strain>
    </source>
</reference>
<dbReference type="InterPro" id="IPR006342">
    <property type="entry name" value="FkbM_mtfrase"/>
</dbReference>
<feature type="domain" description="Methyltransferase FkbM" evidence="2">
    <location>
        <begin position="85"/>
        <end position="285"/>
    </location>
</feature>
<evidence type="ECO:0000259" key="2">
    <source>
        <dbReference type="Pfam" id="PF05050"/>
    </source>
</evidence>
<dbReference type="InterPro" id="IPR029063">
    <property type="entry name" value="SAM-dependent_MTases_sf"/>
</dbReference>
<evidence type="ECO:0000313" key="3">
    <source>
        <dbReference type="EMBL" id="GBF96196.1"/>
    </source>
</evidence>
<comment type="caution">
    <text evidence="3">The sequence shown here is derived from an EMBL/GenBank/DDBJ whole genome shotgun (WGS) entry which is preliminary data.</text>
</comment>
<dbReference type="OrthoDB" id="5835829at2759"/>
<dbReference type="Pfam" id="PF05050">
    <property type="entry name" value="Methyltransf_21"/>
    <property type="match status" value="1"/>
</dbReference>
<dbReference type="NCBIfam" id="TIGR01444">
    <property type="entry name" value="fkbM_fam"/>
    <property type="match status" value="1"/>
</dbReference>
<accession>A0A2V0P8M1</accession>
<gene>
    <name evidence="3" type="ORF">Rsub_08741</name>
</gene>
<keyword evidence="4" id="KW-1185">Reference proteome</keyword>
<sequence length="340" mass="34822">MAHAPLVTAEVRQTPAPPNAGAAKGGSRAPLPAPLKLKTCTLPTGLVVSCPTTRDEVMTVYQENFVDRQYCQHGVDLAAGDTVLDVGANSGMFALCAAEAVGAAGRVLALEPAPLAAAACADNAARHAAWLAARGGGAAAAARVETIQAAVGDGSAAQLTLVVYDAVSTLSTLAPDHAAAETALQSFVETQIRNGTPVGSRVQRALIRAGSAFARFPPTAPLVRAAARAAVRRVLASRREVEVAVVTVSGLLRERGVQSVGLLKIDVERAELDVLRGVSAEDWPRIEQVAAEVHEALLAPVVDLLKGPAGFGRVVAVPVDAALIGPGMHMVYATRRGGAA</sequence>
<organism evidence="3 4">
    <name type="scientific">Raphidocelis subcapitata</name>
    <dbReference type="NCBI Taxonomy" id="307507"/>
    <lineage>
        <taxon>Eukaryota</taxon>
        <taxon>Viridiplantae</taxon>
        <taxon>Chlorophyta</taxon>
        <taxon>core chlorophytes</taxon>
        <taxon>Chlorophyceae</taxon>
        <taxon>CS clade</taxon>
        <taxon>Sphaeropleales</taxon>
        <taxon>Selenastraceae</taxon>
        <taxon>Raphidocelis</taxon>
    </lineage>
</organism>
<dbReference type="SUPFAM" id="SSF53335">
    <property type="entry name" value="S-adenosyl-L-methionine-dependent methyltransferases"/>
    <property type="match status" value="1"/>
</dbReference>